<dbReference type="PANTHER" id="PTHR32046:SF11">
    <property type="entry name" value="IMMUNE-ASSOCIATED NUCLEOTIDE-BINDING PROTEIN 10-LIKE"/>
    <property type="match status" value="1"/>
</dbReference>
<dbReference type="InterPro" id="IPR027417">
    <property type="entry name" value="P-loop_NTPase"/>
</dbReference>
<dbReference type="OrthoDB" id="2386367at2759"/>
<dbReference type="SUPFAM" id="SSF52540">
    <property type="entry name" value="P-loop containing nucleoside triphosphate hydrolases"/>
    <property type="match status" value="1"/>
</dbReference>
<dbReference type="AlphaFoldDB" id="A0A7R9LSZ5"/>
<accession>A0A7R9LSZ5</accession>
<name>A0A7R9LSZ5_9ACAR</name>
<protein>
    <recommendedName>
        <fullName evidence="3">AIG1-type G domain-containing protein</fullName>
    </recommendedName>
</protein>
<organism evidence="1">
    <name type="scientific">Oppiella nova</name>
    <dbReference type="NCBI Taxonomy" id="334625"/>
    <lineage>
        <taxon>Eukaryota</taxon>
        <taxon>Metazoa</taxon>
        <taxon>Ecdysozoa</taxon>
        <taxon>Arthropoda</taxon>
        <taxon>Chelicerata</taxon>
        <taxon>Arachnida</taxon>
        <taxon>Acari</taxon>
        <taxon>Acariformes</taxon>
        <taxon>Sarcoptiformes</taxon>
        <taxon>Oribatida</taxon>
        <taxon>Brachypylina</taxon>
        <taxon>Oppioidea</taxon>
        <taxon>Oppiidae</taxon>
        <taxon>Oppiella</taxon>
    </lineage>
</organism>
<proteinExistence type="predicted"/>
<reference evidence="1" key="1">
    <citation type="submission" date="2020-11" db="EMBL/GenBank/DDBJ databases">
        <authorList>
            <person name="Tran Van P."/>
        </authorList>
    </citation>
    <scope>NUCLEOTIDE SEQUENCE</scope>
</reference>
<dbReference type="Proteomes" id="UP000728032">
    <property type="component" value="Unassembled WGS sequence"/>
</dbReference>
<sequence length="350" mass="39962">MTYETMDEARDRPHCLIPVSFTVSDEETYELKSIQLCPHEDLNENTTDSTRSATQNARCYKFTDGNIALNIIDTPGIADTEGIERDNKNMENLLHFISNYREINAICVLLKPNNARVDAIFKYCLLQLFSHLNKSAADNILFLFTNARSTQYAPGESGPSLKALLETLKTNAPNVDIPYNRSTIFCFNNEAFRYLVATVPPNDMVFSEDSTQEYIRSWSQSIKECDRLLERIASLKPYKVMDTLSLNNAKLNIQLLIQPLVDISKNIAQNIIECEKQMNRLQKFKGNIQALEEELYVPFMSLIPKRLDHPYTVCTAKGCCSILGNRGWEYPDFGPKADNKPRKRETVDKC</sequence>
<dbReference type="EMBL" id="CAJPVJ010002708">
    <property type="protein sequence ID" value="CAG2166685.1"/>
    <property type="molecule type" value="Genomic_DNA"/>
</dbReference>
<evidence type="ECO:0008006" key="3">
    <source>
        <dbReference type="Google" id="ProtNLM"/>
    </source>
</evidence>
<gene>
    <name evidence="1" type="ORF">ONB1V03_LOCUS6200</name>
</gene>
<dbReference type="EMBL" id="OC917533">
    <property type="protein sequence ID" value="CAD7647338.1"/>
    <property type="molecule type" value="Genomic_DNA"/>
</dbReference>
<evidence type="ECO:0000313" key="2">
    <source>
        <dbReference type="Proteomes" id="UP000728032"/>
    </source>
</evidence>
<dbReference type="PANTHER" id="PTHR32046">
    <property type="entry name" value="G DOMAIN-CONTAINING PROTEIN"/>
    <property type="match status" value="1"/>
</dbReference>
<keyword evidence="2" id="KW-1185">Reference proteome</keyword>
<dbReference type="Gene3D" id="3.40.50.300">
    <property type="entry name" value="P-loop containing nucleotide triphosphate hydrolases"/>
    <property type="match status" value="1"/>
</dbReference>
<evidence type="ECO:0000313" key="1">
    <source>
        <dbReference type="EMBL" id="CAD7647338.1"/>
    </source>
</evidence>